<evidence type="ECO:0000313" key="3">
    <source>
        <dbReference type="Proteomes" id="UP000245884"/>
    </source>
</evidence>
<gene>
    <name evidence="2" type="ORF">BDZ90DRAFT_232930</name>
</gene>
<organism evidence="2 3">
    <name type="scientific">Jaminaea rosea</name>
    <dbReference type="NCBI Taxonomy" id="1569628"/>
    <lineage>
        <taxon>Eukaryota</taxon>
        <taxon>Fungi</taxon>
        <taxon>Dikarya</taxon>
        <taxon>Basidiomycota</taxon>
        <taxon>Ustilaginomycotina</taxon>
        <taxon>Exobasidiomycetes</taxon>
        <taxon>Microstromatales</taxon>
        <taxon>Microstromatales incertae sedis</taxon>
        <taxon>Jaminaea</taxon>
    </lineage>
</organism>
<dbReference type="EMBL" id="KZ819670">
    <property type="protein sequence ID" value="PWN26832.1"/>
    <property type="molecule type" value="Genomic_DNA"/>
</dbReference>
<evidence type="ECO:0000256" key="1">
    <source>
        <dbReference type="SAM" id="Phobius"/>
    </source>
</evidence>
<dbReference type="RefSeq" id="XP_025361444.1">
    <property type="nucleotide sequence ID" value="XM_025506446.1"/>
</dbReference>
<sequence>MVNKQAQINATVTGVLSGILTGVLSRRFFGFSPNAAVMTAIGSGCFLAYIESRTEVQRGMAALTYARQQRAGVRPDELSAAQQPIPGIQWDLKAGEESRFDAGVGGMHEYRDRGATTRGDH</sequence>
<dbReference type="OrthoDB" id="3352450at2759"/>
<dbReference type="Proteomes" id="UP000245884">
    <property type="component" value="Unassembled WGS sequence"/>
</dbReference>
<feature type="transmembrane region" description="Helical" evidence="1">
    <location>
        <begin position="28"/>
        <end position="50"/>
    </location>
</feature>
<keyword evidence="1" id="KW-0812">Transmembrane</keyword>
<evidence type="ECO:0000313" key="2">
    <source>
        <dbReference type="EMBL" id="PWN26832.1"/>
    </source>
</evidence>
<proteinExistence type="predicted"/>
<keyword evidence="3" id="KW-1185">Reference proteome</keyword>
<dbReference type="AlphaFoldDB" id="A0A316UNE9"/>
<reference evidence="2 3" key="1">
    <citation type="journal article" date="2018" name="Mol. Biol. Evol.">
        <title>Broad Genomic Sampling Reveals a Smut Pathogenic Ancestry of the Fungal Clade Ustilaginomycotina.</title>
        <authorList>
            <person name="Kijpornyongpan T."/>
            <person name="Mondo S.J."/>
            <person name="Barry K."/>
            <person name="Sandor L."/>
            <person name="Lee J."/>
            <person name="Lipzen A."/>
            <person name="Pangilinan J."/>
            <person name="LaButti K."/>
            <person name="Hainaut M."/>
            <person name="Henrissat B."/>
            <person name="Grigoriev I.V."/>
            <person name="Spatafora J.W."/>
            <person name="Aime M.C."/>
        </authorList>
    </citation>
    <scope>NUCLEOTIDE SEQUENCE [LARGE SCALE GENOMIC DNA]</scope>
    <source>
        <strain evidence="2 3">MCA 5214</strain>
    </source>
</reference>
<name>A0A316UNE9_9BASI</name>
<keyword evidence="1" id="KW-1133">Transmembrane helix</keyword>
<dbReference type="GeneID" id="37028269"/>
<protein>
    <submittedName>
        <fullName evidence="2">Uncharacterized protein</fullName>
    </submittedName>
</protein>
<keyword evidence="1" id="KW-0472">Membrane</keyword>
<accession>A0A316UNE9</accession>